<evidence type="ECO:0000256" key="1">
    <source>
        <dbReference type="ARBA" id="ARBA00022573"/>
    </source>
</evidence>
<dbReference type="PIRSF" id="PIRSF026782">
    <property type="entry name" value="CbiD"/>
    <property type="match status" value="1"/>
</dbReference>
<dbReference type="EC" id="2.1.1.195" evidence="5"/>
<dbReference type="UniPathway" id="UPA00148">
    <property type="reaction ID" value="UER00227"/>
</dbReference>
<keyword evidence="7" id="KW-1185">Reference proteome</keyword>
<evidence type="ECO:0000313" key="6">
    <source>
        <dbReference type="EMBL" id="NME69580.1"/>
    </source>
</evidence>
<dbReference type="GO" id="GO:0008168">
    <property type="term" value="F:methyltransferase activity"/>
    <property type="evidence" value="ECO:0007669"/>
    <property type="project" value="UniProtKB-UniRule"/>
</dbReference>
<organism evidence="6 7">
    <name type="scientific">Flammeovirga aprica JL-4</name>
    <dbReference type="NCBI Taxonomy" id="694437"/>
    <lineage>
        <taxon>Bacteria</taxon>
        <taxon>Pseudomonadati</taxon>
        <taxon>Bacteroidota</taxon>
        <taxon>Cytophagia</taxon>
        <taxon>Cytophagales</taxon>
        <taxon>Flammeovirgaceae</taxon>
        <taxon>Flammeovirga</taxon>
    </lineage>
</organism>
<comment type="catalytic activity">
    <reaction evidence="5">
        <text>Co-precorrin-5B + S-adenosyl-L-methionine = Co-precorrin-6A + S-adenosyl-L-homocysteine</text>
        <dbReference type="Rhea" id="RHEA:26285"/>
        <dbReference type="ChEBI" id="CHEBI:57856"/>
        <dbReference type="ChEBI" id="CHEBI:59789"/>
        <dbReference type="ChEBI" id="CHEBI:60063"/>
        <dbReference type="ChEBI" id="CHEBI:60064"/>
        <dbReference type="EC" id="2.1.1.195"/>
    </reaction>
</comment>
<dbReference type="Gene3D" id="3.30.2110.10">
    <property type="entry name" value="CbiD-like"/>
    <property type="match status" value="1"/>
</dbReference>
<dbReference type="InterPro" id="IPR036074">
    <property type="entry name" value="CbiD_sf"/>
</dbReference>
<name>A0A7X9XAE5_9BACT</name>
<evidence type="ECO:0000256" key="3">
    <source>
        <dbReference type="ARBA" id="ARBA00022679"/>
    </source>
</evidence>
<accession>A0A7X9XAE5</accession>
<comment type="similarity">
    <text evidence="5">Belongs to the CbiD family.</text>
</comment>
<dbReference type="AlphaFoldDB" id="A0A7X9XAE5"/>
<comment type="function">
    <text evidence="5">Catalyzes the methylation of C-1 in cobalt-precorrin-5B to form cobalt-precorrin-6A.</text>
</comment>
<evidence type="ECO:0000256" key="2">
    <source>
        <dbReference type="ARBA" id="ARBA00022603"/>
    </source>
</evidence>
<dbReference type="Proteomes" id="UP000576082">
    <property type="component" value="Unassembled WGS sequence"/>
</dbReference>
<keyword evidence="1 5" id="KW-0169">Cobalamin biosynthesis</keyword>
<keyword evidence="3 5" id="KW-0808">Transferase</keyword>
<keyword evidence="2 5" id="KW-0489">Methyltransferase</keyword>
<dbReference type="SUPFAM" id="SSF111342">
    <property type="entry name" value="CbiD-like"/>
    <property type="match status" value="1"/>
</dbReference>
<dbReference type="EMBL" id="JABANE010000044">
    <property type="protein sequence ID" value="NME69580.1"/>
    <property type="molecule type" value="Genomic_DNA"/>
</dbReference>
<dbReference type="NCBIfam" id="TIGR00312">
    <property type="entry name" value="cbiD"/>
    <property type="match status" value="1"/>
</dbReference>
<evidence type="ECO:0000256" key="5">
    <source>
        <dbReference type="HAMAP-Rule" id="MF_00787"/>
    </source>
</evidence>
<dbReference type="Pfam" id="PF01888">
    <property type="entry name" value="CbiD"/>
    <property type="match status" value="1"/>
</dbReference>
<sequence>MGLKKVPEGELKEGFTTGTSATAAAKAGLKAIIFQQQQETVKVHLPIGKVLSIPVHHCEYSFSSAKCSVIKDAGDDPDVTNGAEIGCELQLIEEQEIQFIAGDGVGTVTLPGLQLGVGEPAINPVPRKMITDALQKLLHDYDLEMGVAVTVYVVNGKKLAKKTLNERVGIMNGLSILGTSGIVKPYSASSYIASIEQGVDVAVANGIDELVINSGARSEKYLRALFSDFSEQAYIHYGNWIGDTLRKIQSAPIRAVTIGIMLGKAVKLAEGQTDTHSCVSSWNKEFIQSIAQEGGYSKEQQEAILQLNMASRLVEIFPFSEEELFYQLLLQKCYQSTKSIIQQTKLTIYLIGKEGDFIKLK</sequence>
<protein>
    <recommendedName>
        <fullName evidence="5">Cobalt-precorrin-5B C(1)-methyltransferase</fullName>
        <ecNumber evidence="5">2.1.1.195</ecNumber>
    </recommendedName>
    <alternativeName>
        <fullName evidence="5">Cobalt-precorrin-6A synthase</fullName>
    </alternativeName>
</protein>
<dbReference type="NCBIfam" id="NF000849">
    <property type="entry name" value="PRK00075.1-1"/>
    <property type="match status" value="1"/>
</dbReference>
<reference evidence="6 7" key="1">
    <citation type="submission" date="2020-04" db="EMBL/GenBank/DDBJ databases">
        <title>Flammeovirga sp. SR4, a novel species isolated from seawater.</title>
        <authorList>
            <person name="Wang X."/>
        </authorList>
    </citation>
    <scope>NUCLEOTIDE SEQUENCE [LARGE SCALE GENOMIC DNA]</scope>
    <source>
        <strain evidence="6 7">ATCC 23126</strain>
    </source>
</reference>
<comment type="pathway">
    <text evidence="5">Cofactor biosynthesis; adenosylcobalamin biosynthesis; cob(II)yrinate a,c-diamide from sirohydrochlorin (anaerobic route): step 6/10.</text>
</comment>
<dbReference type="HAMAP" id="MF_00787">
    <property type="entry name" value="CbiD"/>
    <property type="match status" value="1"/>
</dbReference>
<gene>
    <name evidence="5" type="primary">cbiD</name>
    <name evidence="6" type="ORF">HHU12_16500</name>
</gene>
<evidence type="ECO:0000313" key="7">
    <source>
        <dbReference type="Proteomes" id="UP000576082"/>
    </source>
</evidence>
<dbReference type="RefSeq" id="WP_169657849.1">
    <property type="nucleotide sequence ID" value="NZ_JABANE010000044.1"/>
</dbReference>
<comment type="caution">
    <text evidence="6">The sequence shown here is derived from an EMBL/GenBank/DDBJ whole genome shotgun (WGS) entry which is preliminary data.</text>
</comment>
<dbReference type="PANTHER" id="PTHR35863:SF1">
    <property type="entry name" value="COBALT-PRECORRIN-5B C(1)-METHYLTRANSFERASE"/>
    <property type="match status" value="1"/>
</dbReference>
<dbReference type="PANTHER" id="PTHR35863">
    <property type="entry name" value="COBALT-PRECORRIN-5B C(1)-METHYLTRANSFERASE"/>
    <property type="match status" value="1"/>
</dbReference>
<dbReference type="InterPro" id="IPR002748">
    <property type="entry name" value="CbiD"/>
</dbReference>
<keyword evidence="4 5" id="KW-0949">S-adenosyl-L-methionine</keyword>
<evidence type="ECO:0000256" key="4">
    <source>
        <dbReference type="ARBA" id="ARBA00022691"/>
    </source>
</evidence>
<dbReference type="GO" id="GO:0019251">
    <property type="term" value="P:anaerobic cobalamin biosynthetic process"/>
    <property type="evidence" value="ECO:0007669"/>
    <property type="project" value="UniProtKB-UniRule"/>
</dbReference>
<proteinExistence type="inferred from homology"/>
<dbReference type="GO" id="GO:0032259">
    <property type="term" value="P:methylation"/>
    <property type="evidence" value="ECO:0007669"/>
    <property type="project" value="UniProtKB-KW"/>
</dbReference>